<dbReference type="AlphaFoldDB" id="A0A821VWU0"/>
<evidence type="ECO:0000259" key="5">
    <source>
        <dbReference type="Pfam" id="PF01931"/>
    </source>
</evidence>
<evidence type="ECO:0000313" key="7">
    <source>
        <dbReference type="Proteomes" id="UP000663880"/>
    </source>
</evidence>
<name>A0A821VWU0_9NEOP</name>
<keyword evidence="7" id="KW-1185">Reference proteome</keyword>
<accession>A0A821VWU0</accession>
<comment type="caution">
    <text evidence="6">The sequence shown here is derived from an EMBL/GenBank/DDBJ whole genome shotgun (WGS) entry which is preliminary data.</text>
</comment>
<dbReference type="PANTHER" id="PTHR23276">
    <property type="entry name" value="PROTEIN PRRC1"/>
    <property type="match status" value="1"/>
</dbReference>
<dbReference type="OrthoDB" id="4968544at2759"/>
<dbReference type="InterPro" id="IPR026533">
    <property type="entry name" value="NTPase/PRRC1"/>
</dbReference>
<dbReference type="PANTHER" id="PTHR23276:SF2">
    <property type="entry name" value="PROTEIN PRRC1"/>
    <property type="match status" value="1"/>
</dbReference>
<feature type="domain" description="Non-canonical purine NTP phosphatase/PRRC1" evidence="5">
    <location>
        <begin position="177"/>
        <end position="268"/>
    </location>
</feature>
<dbReference type="InterPro" id="IPR029001">
    <property type="entry name" value="ITPase-like_fam"/>
</dbReference>
<dbReference type="Gene3D" id="3.90.950.10">
    <property type="match status" value="1"/>
</dbReference>
<sequence>MNISEKKGKIPPAPTLAATGNLLSSVAPPSELPNFITTSVSPPTQNEAQNPVPSQIKKQEVPSNAIEMSPPSPERFSPAIPLSKGEPTVSIRSPVESETTQSPESLPESVPDLDTIGDIMPGSGLITWVKGAMSSGGILQKVAEKAKNSVDSMITTLDPQMKEYLRSGGDMYIVVASDKEVKISPVREAFQTVFGKATVVGEPSQSDVTAAQPVSYASAYASAKQRIAHLRSVNALINNNIPIVAIESFIVEVMPDRWYDIALLVLSQPSLGIELQVQSQGTPVPSPAVLAAREATPKDYVHAQTGYNTTVGSIMATNLQVPHTHWQEASTGVSRRELLLLASRSLAGSFKKILAVSAAET</sequence>
<comment type="subcellular location">
    <subcellularLocation>
        <location evidence="1">Golgi apparatus</location>
    </subcellularLocation>
</comment>
<dbReference type="Proteomes" id="UP000663880">
    <property type="component" value="Unassembled WGS sequence"/>
</dbReference>
<organism evidence="6 7">
    <name type="scientific">Pieris macdunnoughi</name>
    <dbReference type="NCBI Taxonomy" id="345717"/>
    <lineage>
        <taxon>Eukaryota</taxon>
        <taxon>Metazoa</taxon>
        <taxon>Ecdysozoa</taxon>
        <taxon>Arthropoda</taxon>
        <taxon>Hexapoda</taxon>
        <taxon>Insecta</taxon>
        <taxon>Pterygota</taxon>
        <taxon>Neoptera</taxon>
        <taxon>Endopterygota</taxon>
        <taxon>Lepidoptera</taxon>
        <taxon>Glossata</taxon>
        <taxon>Ditrysia</taxon>
        <taxon>Papilionoidea</taxon>
        <taxon>Pieridae</taxon>
        <taxon>Pierinae</taxon>
        <taxon>Pieris</taxon>
    </lineage>
</organism>
<dbReference type="EMBL" id="CAJOBZ010000048">
    <property type="protein sequence ID" value="CAF4914181.1"/>
    <property type="molecule type" value="Genomic_DNA"/>
</dbReference>
<feature type="region of interest" description="Disordered" evidence="4">
    <location>
        <begin position="1"/>
        <end position="111"/>
    </location>
</feature>
<keyword evidence="3" id="KW-0333">Golgi apparatus</keyword>
<reference evidence="6" key="1">
    <citation type="submission" date="2021-02" db="EMBL/GenBank/DDBJ databases">
        <authorList>
            <person name="Steward A R."/>
        </authorList>
    </citation>
    <scope>NUCLEOTIDE SEQUENCE</scope>
</reference>
<comment type="similarity">
    <text evidence="2">Belongs to the PRRC1 family.</text>
</comment>
<feature type="compositionally biased region" description="Polar residues" evidence="4">
    <location>
        <begin position="35"/>
        <end position="53"/>
    </location>
</feature>
<dbReference type="GO" id="GO:0005794">
    <property type="term" value="C:Golgi apparatus"/>
    <property type="evidence" value="ECO:0007669"/>
    <property type="project" value="UniProtKB-SubCell"/>
</dbReference>
<evidence type="ECO:0000256" key="3">
    <source>
        <dbReference type="ARBA" id="ARBA00023034"/>
    </source>
</evidence>
<gene>
    <name evidence="6" type="ORF">PMACD_LOCUS12411</name>
</gene>
<dbReference type="SUPFAM" id="SSF52972">
    <property type="entry name" value="ITPase-like"/>
    <property type="match status" value="1"/>
</dbReference>
<dbReference type="Pfam" id="PF01931">
    <property type="entry name" value="NTPase_I-T"/>
    <property type="match status" value="1"/>
</dbReference>
<dbReference type="GO" id="GO:0034237">
    <property type="term" value="F:protein kinase A regulatory subunit binding"/>
    <property type="evidence" value="ECO:0007669"/>
    <property type="project" value="TreeGrafter"/>
</dbReference>
<evidence type="ECO:0000256" key="1">
    <source>
        <dbReference type="ARBA" id="ARBA00004555"/>
    </source>
</evidence>
<protein>
    <recommendedName>
        <fullName evidence="5">Non-canonical purine NTP phosphatase/PRRC1 domain-containing protein</fullName>
    </recommendedName>
</protein>
<evidence type="ECO:0000256" key="2">
    <source>
        <dbReference type="ARBA" id="ARBA00010298"/>
    </source>
</evidence>
<evidence type="ECO:0000313" key="6">
    <source>
        <dbReference type="EMBL" id="CAF4914181.1"/>
    </source>
</evidence>
<dbReference type="InterPro" id="IPR026534">
    <property type="entry name" value="PRRC1"/>
</dbReference>
<proteinExistence type="inferred from homology"/>
<evidence type="ECO:0000256" key="4">
    <source>
        <dbReference type="SAM" id="MobiDB-lite"/>
    </source>
</evidence>